<evidence type="ECO:0000313" key="2">
    <source>
        <dbReference type="Proteomes" id="UP001152795"/>
    </source>
</evidence>
<reference evidence="1" key="1">
    <citation type="submission" date="2020-04" db="EMBL/GenBank/DDBJ databases">
        <authorList>
            <person name="Alioto T."/>
            <person name="Alioto T."/>
            <person name="Gomez Garrido J."/>
        </authorList>
    </citation>
    <scope>NUCLEOTIDE SEQUENCE</scope>
    <source>
        <strain evidence="1">A484AB</strain>
    </source>
</reference>
<dbReference type="Gene3D" id="2.80.10.50">
    <property type="match status" value="1"/>
</dbReference>
<dbReference type="AlphaFoldDB" id="A0A7D9I9V4"/>
<comment type="caution">
    <text evidence="1">The sequence shown here is derived from an EMBL/GenBank/DDBJ whole genome shotgun (WGS) entry which is preliminary data.</text>
</comment>
<sequence>MINEDNQRKGECKSDEEIVPESVPDKGFWLQNQNLSKCLKLVENDKIIGTSCTSPTPPDMLWIWTNRTERLLMNVKTLECMERQSFDNGKVSLEPCTVTIRWQRMTCTKEQYGIKIRWKEVRDPFLHLDNNFDVISKENGNQLWKSNERNLCDANITYAGTE</sequence>
<dbReference type="Proteomes" id="UP001152795">
    <property type="component" value="Unassembled WGS sequence"/>
</dbReference>
<protein>
    <submittedName>
        <fullName evidence="1">Uncharacterized protein</fullName>
    </submittedName>
</protein>
<organism evidence="1 2">
    <name type="scientific">Paramuricea clavata</name>
    <name type="common">Red gorgonian</name>
    <name type="synonym">Violescent sea-whip</name>
    <dbReference type="NCBI Taxonomy" id="317549"/>
    <lineage>
        <taxon>Eukaryota</taxon>
        <taxon>Metazoa</taxon>
        <taxon>Cnidaria</taxon>
        <taxon>Anthozoa</taxon>
        <taxon>Octocorallia</taxon>
        <taxon>Malacalcyonacea</taxon>
        <taxon>Plexauridae</taxon>
        <taxon>Paramuricea</taxon>
    </lineage>
</organism>
<dbReference type="SUPFAM" id="SSF50370">
    <property type="entry name" value="Ricin B-like lectins"/>
    <property type="match status" value="1"/>
</dbReference>
<gene>
    <name evidence="1" type="ORF">PACLA_8A032030</name>
</gene>
<name>A0A7D9I9V4_PARCT</name>
<accession>A0A7D9I9V4</accession>
<dbReference type="EMBL" id="CACRXK020003998">
    <property type="protein sequence ID" value="CAB4001085.1"/>
    <property type="molecule type" value="Genomic_DNA"/>
</dbReference>
<evidence type="ECO:0000313" key="1">
    <source>
        <dbReference type="EMBL" id="CAB4001085.1"/>
    </source>
</evidence>
<dbReference type="OrthoDB" id="10617614at2759"/>
<keyword evidence="2" id="KW-1185">Reference proteome</keyword>
<proteinExistence type="predicted"/>
<dbReference type="InterPro" id="IPR035992">
    <property type="entry name" value="Ricin_B-like_lectins"/>
</dbReference>